<evidence type="ECO:0000313" key="7">
    <source>
        <dbReference type="EMBL" id="MEO3718001.1"/>
    </source>
</evidence>
<feature type="transmembrane region" description="Helical" evidence="6">
    <location>
        <begin position="87"/>
        <end position="106"/>
    </location>
</feature>
<feature type="transmembrane region" description="Helical" evidence="6">
    <location>
        <begin position="313"/>
        <end position="331"/>
    </location>
</feature>
<dbReference type="Proteomes" id="UP001223646">
    <property type="component" value="Unassembled WGS sequence"/>
</dbReference>
<proteinExistence type="predicted"/>
<feature type="transmembrane region" description="Helical" evidence="6">
    <location>
        <begin position="343"/>
        <end position="364"/>
    </location>
</feature>
<keyword evidence="5 6" id="KW-0472">Membrane</keyword>
<gene>
    <name evidence="7" type="ORF">QP460_010450</name>
</gene>
<sequence>MTTTSSSNSGQLAQRVRTVATISAASALAAVVAFVVSILSARVLGPAGRGEVATVLQFAYIVAPFVGFGADRLLLRRDDYDHGLIPSGYAMTVVALIACAIAGVVYGPWTAMAGVVALVTVSFSMVRAMAISRHRVSFFVAVFVGFQGSVLLISAALYVAGVEDWRWWAAAYIFPALPLAIWSLAKSRKHTDSRVGGVVETARTNAPFIASGLGPLTTTRLGRVLLPALASPASLGLFVVVATATEPLYWIAQSVADQRTSDQRGRELTPSRVLRHLGIVTAAYGALGALGGVALYFLIVPVFGHEFEPARELVLPLTIAAVVLGCYRHLCGEILGSDNPRRIGRVELISAVIAVICYPIGILLGDALGLAWTSAVVYFAAAVVAVVALMRPTGGQKNPSTTTEELPVDVIEEA</sequence>
<dbReference type="RefSeq" id="WP_147719273.1">
    <property type="nucleotide sequence ID" value="NZ_JASOOY020000033.1"/>
</dbReference>
<evidence type="ECO:0000256" key="4">
    <source>
        <dbReference type="ARBA" id="ARBA00022989"/>
    </source>
</evidence>
<keyword evidence="3 6" id="KW-0812">Transmembrane</keyword>
<reference evidence="7" key="1">
    <citation type="submission" date="2023-05" db="EMBL/GenBank/DDBJ databases">
        <authorList>
            <person name="Du J."/>
        </authorList>
    </citation>
    <scope>NUCLEOTIDE SEQUENCE</scope>
    <source>
        <strain evidence="7">UMB1064</strain>
    </source>
</reference>
<evidence type="ECO:0000256" key="6">
    <source>
        <dbReference type="SAM" id="Phobius"/>
    </source>
</evidence>
<feature type="transmembrane region" description="Helical" evidence="6">
    <location>
        <begin position="55"/>
        <end position="75"/>
    </location>
</feature>
<evidence type="ECO:0000256" key="5">
    <source>
        <dbReference type="ARBA" id="ARBA00023136"/>
    </source>
</evidence>
<feature type="transmembrane region" description="Helical" evidence="6">
    <location>
        <begin position="138"/>
        <end position="159"/>
    </location>
</feature>
<keyword evidence="4 6" id="KW-1133">Transmembrane helix</keyword>
<evidence type="ECO:0000256" key="2">
    <source>
        <dbReference type="ARBA" id="ARBA00022475"/>
    </source>
</evidence>
<organism evidence="7 8">
    <name type="scientific">Corynebacterium amycolatum</name>
    <dbReference type="NCBI Taxonomy" id="43765"/>
    <lineage>
        <taxon>Bacteria</taxon>
        <taxon>Bacillati</taxon>
        <taxon>Actinomycetota</taxon>
        <taxon>Actinomycetes</taxon>
        <taxon>Mycobacteriales</taxon>
        <taxon>Corynebacteriaceae</taxon>
        <taxon>Corynebacterium</taxon>
    </lineage>
</organism>
<comment type="subcellular location">
    <subcellularLocation>
        <location evidence="1">Cell membrane</location>
        <topology evidence="1">Multi-pass membrane protein</topology>
    </subcellularLocation>
</comment>
<dbReference type="PANTHER" id="PTHR30250:SF11">
    <property type="entry name" value="O-ANTIGEN TRANSPORTER-RELATED"/>
    <property type="match status" value="1"/>
</dbReference>
<dbReference type="GO" id="GO:0005886">
    <property type="term" value="C:plasma membrane"/>
    <property type="evidence" value="ECO:0007669"/>
    <property type="project" value="UniProtKB-SubCell"/>
</dbReference>
<dbReference type="PANTHER" id="PTHR30250">
    <property type="entry name" value="PST FAMILY PREDICTED COLANIC ACID TRANSPORTER"/>
    <property type="match status" value="1"/>
</dbReference>
<dbReference type="AlphaFoldDB" id="A0AAW9T027"/>
<feature type="transmembrane region" description="Helical" evidence="6">
    <location>
        <begin position="112"/>
        <end position="131"/>
    </location>
</feature>
<feature type="transmembrane region" description="Helical" evidence="6">
    <location>
        <begin position="273"/>
        <end position="301"/>
    </location>
</feature>
<feature type="transmembrane region" description="Helical" evidence="6">
    <location>
        <begin position="165"/>
        <end position="185"/>
    </location>
</feature>
<protein>
    <submittedName>
        <fullName evidence="7">Uncharacterized protein</fullName>
    </submittedName>
</protein>
<comment type="caution">
    <text evidence="7">The sequence shown here is derived from an EMBL/GenBank/DDBJ whole genome shotgun (WGS) entry which is preliminary data.</text>
</comment>
<feature type="transmembrane region" description="Helical" evidence="6">
    <location>
        <begin position="370"/>
        <end position="390"/>
    </location>
</feature>
<dbReference type="EMBL" id="JASOOY020000033">
    <property type="protein sequence ID" value="MEO3718001.1"/>
    <property type="molecule type" value="Genomic_DNA"/>
</dbReference>
<evidence type="ECO:0000256" key="1">
    <source>
        <dbReference type="ARBA" id="ARBA00004651"/>
    </source>
</evidence>
<accession>A0AAW9T027</accession>
<evidence type="ECO:0000256" key="3">
    <source>
        <dbReference type="ARBA" id="ARBA00022692"/>
    </source>
</evidence>
<keyword evidence="2" id="KW-1003">Cell membrane</keyword>
<reference evidence="7" key="2">
    <citation type="submission" date="2024-05" db="EMBL/GenBank/DDBJ databases">
        <authorList>
            <person name="Wolfe A."/>
        </authorList>
    </citation>
    <scope>NUCLEOTIDE SEQUENCE</scope>
    <source>
        <strain evidence="7">UMB1064</strain>
    </source>
</reference>
<name>A0AAW9T027_CORAY</name>
<dbReference type="InterPro" id="IPR050833">
    <property type="entry name" value="Poly_Biosynth_Transport"/>
</dbReference>
<feature type="transmembrane region" description="Helical" evidence="6">
    <location>
        <begin position="21"/>
        <end position="43"/>
    </location>
</feature>
<evidence type="ECO:0000313" key="8">
    <source>
        <dbReference type="Proteomes" id="UP001223646"/>
    </source>
</evidence>